<feature type="domain" description="Polysaccharide pyruvyl transferase" evidence="1">
    <location>
        <begin position="167"/>
        <end position="377"/>
    </location>
</feature>
<keyword evidence="3" id="KW-1185">Reference proteome</keyword>
<proteinExistence type="predicted"/>
<name>A0ABT9DUI7_9PROT</name>
<gene>
    <name evidence="2" type="ORF">Q7A36_04260</name>
</gene>
<accession>A0ABT9DUI7</accession>
<dbReference type="InterPro" id="IPR007345">
    <property type="entry name" value="Polysacch_pyruvyl_Trfase"/>
</dbReference>
<reference evidence="2 3" key="1">
    <citation type="submission" date="2023-08" db="EMBL/GenBank/DDBJ databases">
        <title>The draft genome sequence of Paracraurococcus sp. LOR1-02.</title>
        <authorList>
            <person name="Kingkaew E."/>
            <person name="Tanasupawat S."/>
        </authorList>
    </citation>
    <scope>NUCLEOTIDE SEQUENCE [LARGE SCALE GENOMIC DNA]</scope>
    <source>
        <strain evidence="2 3">LOR1-02</strain>
    </source>
</reference>
<dbReference type="Pfam" id="PF04230">
    <property type="entry name" value="PS_pyruv_trans"/>
    <property type="match status" value="1"/>
</dbReference>
<dbReference type="GO" id="GO:0016740">
    <property type="term" value="F:transferase activity"/>
    <property type="evidence" value="ECO:0007669"/>
    <property type="project" value="UniProtKB-KW"/>
</dbReference>
<organism evidence="2 3">
    <name type="scientific">Paracraurococcus lichenis</name>
    <dbReference type="NCBI Taxonomy" id="3064888"/>
    <lineage>
        <taxon>Bacteria</taxon>
        <taxon>Pseudomonadati</taxon>
        <taxon>Pseudomonadota</taxon>
        <taxon>Alphaproteobacteria</taxon>
        <taxon>Acetobacterales</taxon>
        <taxon>Roseomonadaceae</taxon>
        <taxon>Paracraurococcus</taxon>
    </lineage>
</organism>
<keyword evidence="2" id="KW-0808">Transferase</keyword>
<dbReference type="RefSeq" id="WP_305102418.1">
    <property type="nucleotide sequence ID" value="NZ_JAUTWS010000003.1"/>
</dbReference>
<dbReference type="EMBL" id="JAUTWS010000003">
    <property type="protein sequence ID" value="MDO9707548.1"/>
    <property type="molecule type" value="Genomic_DNA"/>
</dbReference>
<evidence type="ECO:0000259" key="1">
    <source>
        <dbReference type="Pfam" id="PF04230"/>
    </source>
</evidence>
<comment type="caution">
    <text evidence="2">The sequence shown here is derived from an EMBL/GenBank/DDBJ whole genome shotgun (WGS) entry which is preliminary data.</text>
</comment>
<protein>
    <submittedName>
        <fullName evidence="2">Polysaccharide pyruvyl transferase family protein</fullName>
    </submittedName>
</protein>
<dbReference type="Proteomes" id="UP001243009">
    <property type="component" value="Unassembled WGS sequence"/>
</dbReference>
<sequence length="473" mass="48430">MTLSLRPVGLDLIASAIRPEDARLAVPDHLQAAAAARWPERQVIPTHALRADAPPDLVMLHTGLLRRVARPALRALLDACRPVLATEDALLLRPALCVAEAALRPDWLAEVARLRRAAAPPEAGALDLGGTALVAADYGSGDIGAEAAAMVAGRIAAAAGFRRVILAGAAAAFDLAREADLVVLAGGGAADPAAVADQAGLLRHAQDLGRRSVALGLGLRGRPAPEAAATWREALGRADHVAVCDPFDLGLVREELGIGQAVLAADPCFGLGTFVWPPGPLPPRRLALVAPGAAGEEAAWEGVIRHLAEAQEVVIARHAPGDAALCERLARATGARLEVMAERGVVGTGALYREAATVVAGRSHALVCGLLAGCRLLPVVPPEGRQARLVRWALPSLAAAVTPPERFLAEPPAVLLAAAVAADPSEVAALQGRVQDLPVQIAAALRGPVGIQTTMAAIRAALAAAPEMTAIAA</sequence>
<evidence type="ECO:0000313" key="3">
    <source>
        <dbReference type="Proteomes" id="UP001243009"/>
    </source>
</evidence>
<evidence type="ECO:0000313" key="2">
    <source>
        <dbReference type="EMBL" id="MDO9707548.1"/>
    </source>
</evidence>